<dbReference type="EMBL" id="JARBJD010000008">
    <property type="protein sequence ID" value="KAK2963031.1"/>
    <property type="molecule type" value="Genomic_DNA"/>
</dbReference>
<dbReference type="InterPro" id="IPR050058">
    <property type="entry name" value="Ala-tRNA_ligase"/>
</dbReference>
<dbReference type="PANTHER" id="PTHR11777:SF9">
    <property type="entry name" value="ALANINE--TRNA LIGASE, CYTOPLASMIC"/>
    <property type="match status" value="1"/>
</dbReference>
<accession>A0ABQ9YGZ5</accession>
<proteinExistence type="predicted"/>
<gene>
    <name evidence="1" type="ORF">BLNAU_2054</name>
</gene>
<evidence type="ECO:0000313" key="1">
    <source>
        <dbReference type="EMBL" id="KAK2963031.1"/>
    </source>
</evidence>
<keyword evidence="2" id="KW-1185">Reference proteome</keyword>
<dbReference type="InterPro" id="IPR018163">
    <property type="entry name" value="Thr/Ala-tRNA-synth_IIc_edit"/>
</dbReference>
<comment type="caution">
    <text evidence="1">The sequence shown here is derived from an EMBL/GenBank/DDBJ whole genome shotgun (WGS) entry which is preliminary data.</text>
</comment>
<dbReference type="SUPFAM" id="SSF55186">
    <property type="entry name" value="ThrRS/AlaRS common domain"/>
    <property type="match status" value="1"/>
</dbReference>
<evidence type="ECO:0000313" key="2">
    <source>
        <dbReference type="Proteomes" id="UP001281761"/>
    </source>
</evidence>
<name>A0ABQ9YGZ5_9EUKA</name>
<dbReference type="Gene3D" id="3.30.980.10">
    <property type="entry name" value="Threonyl-trna Synthetase, Chain A, domain 2"/>
    <property type="match status" value="1"/>
</dbReference>
<dbReference type="Proteomes" id="UP001281761">
    <property type="component" value="Unassembled WGS sequence"/>
</dbReference>
<protein>
    <submittedName>
        <fullName evidence="1">Uncharacterized protein</fullName>
    </submittedName>
</protein>
<organism evidence="1 2">
    <name type="scientific">Blattamonas nauphoetae</name>
    <dbReference type="NCBI Taxonomy" id="2049346"/>
    <lineage>
        <taxon>Eukaryota</taxon>
        <taxon>Metamonada</taxon>
        <taxon>Preaxostyla</taxon>
        <taxon>Oxymonadida</taxon>
        <taxon>Blattamonas</taxon>
    </lineage>
</organism>
<dbReference type="PANTHER" id="PTHR11777">
    <property type="entry name" value="ALANYL-TRNA SYNTHETASE"/>
    <property type="match status" value="1"/>
</dbReference>
<sequence length="155" mass="16945">MTVLNPTEVLRATSQTVLAFGQIDKERRYQLACHHTATHLIHCAAHTVLGPHVWQASAKKTVVQAHLDITHFAALKEDTHEEGGCGEAARLLSLPGRRYPLPRRACCVDAQASSKDETSERPSRSLPLCLPDCPRCTRGRCSGGGRQGVLWIASE</sequence>
<reference evidence="1 2" key="1">
    <citation type="journal article" date="2022" name="bioRxiv">
        <title>Genomics of Preaxostyla Flagellates Illuminates Evolutionary Transitions and the Path Towards Mitochondrial Loss.</title>
        <authorList>
            <person name="Novak L.V.F."/>
            <person name="Treitli S.C."/>
            <person name="Pyrih J."/>
            <person name="Halakuc P."/>
            <person name="Pipaliya S.V."/>
            <person name="Vacek V."/>
            <person name="Brzon O."/>
            <person name="Soukal P."/>
            <person name="Eme L."/>
            <person name="Dacks J.B."/>
            <person name="Karnkowska A."/>
            <person name="Elias M."/>
            <person name="Hampl V."/>
        </authorList>
    </citation>
    <scope>NUCLEOTIDE SEQUENCE [LARGE SCALE GENOMIC DNA]</scope>
    <source>
        <strain evidence="1">NAU3</strain>
        <tissue evidence="1">Gut</tissue>
    </source>
</reference>